<evidence type="ECO:0000256" key="8">
    <source>
        <dbReference type="SAM" id="Phobius"/>
    </source>
</evidence>
<evidence type="ECO:0000256" key="3">
    <source>
        <dbReference type="ARBA" id="ARBA00022475"/>
    </source>
</evidence>
<keyword evidence="5 8" id="KW-1133">Transmembrane helix</keyword>
<keyword evidence="7" id="KW-0813">Transport</keyword>
<name>A0A7C3QUQ5_9BACT</name>
<evidence type="ECO:0000256" key="1">
    <source>
        <dbReference type="ARBA" id="ARBA00004162"/>
    </source>
</evidence>
<proteinExistence type="inferred from homology"/>
<reference evidence="9" key="1">
    <citation type="journal article" date="2020" name="mSystems">
        <title>Genome- and Community-Level Interaction Insights into Carbon Utilization and Element Cycling Functions of Hydrothermarchaeota in Hydrothermal Sediment.</title>
        <authorList>
            <person name="Zhou Z."/>
            <person name="Liu Y."/>
            <person name="Xu W."/>
            <person name="Pan J."/>
            <person name="Luo Z.H."/>
            <person name="Li M."/>
        </authorList>
    </citation>
    <scope>NUCLEOTIDE SEQUENCE [LARGE SCALE GENOMIC DNA]</scope>
    <source>
        <strain evidence="9">SpSt-902</strain>
    </source>
</reference>
<feature type="transmembrane region" description="Helical" evidence="8">
    <location>
        <begin position="21"/>
        <end position="40"/>
    </location>
</feature>
<dbReference type="GO" id="GO:0005886">
    <property type="term" value="C:plasma membrane"/>
    <property type="evidence" value="ECO:0007669"/>
    <property type="project" value="UniProtKB-SubCell"/>
</dbReference>
<dbReference type="Pfam" id="PF02472">
    <property type="entry name" value="ExbD"/>
    <property type="match status" value="1"/>
</dbReference>
<dbReference type="EMBL" id="DTMM01000004">
    <property type="protein sequence ID" value="HFT92356.1"/>
    <property type="molecule type" value="Genomic_DNA"/>
</dbReference>
<comment type="similarity">
    <text evidence="2 7">Belongs to the ExbD/TolR family.</text>
</comment>
<evidence type="ECO:0000313" key="9">
    <source>
        <dbReference type="EMBL" id="HFT92356.1"/>
    </source>
</evidence>
<comment type="caution">
    <text evidence="9">The sequence shown here is derived from an EMBL/GenBank/DDBJ whole genome shotgun (WGS) entry which is preliminary data.</text>
</comment>
<gene>
    <name evidence="9" type="ORF">ENX03_00170</name>
</gene>
<evidence type="ECO:0000256" key="7">
    <source>
        <dbReference type="RuleBase" id="RU003879"/>
    </source>
</evidence>
<dbReference type="PANTHER" id="PTHR30558">
    <property type="entry name" value="EXBD MEMBRANE COMPONENT OF PMF-DRIVEN MACROMOLECULE IMPORT SYSTEM"/>
    <property type="match status" value="1"/>
</dbReference>
<dbReference type="GO" id="GO:0015031">
    <property type="term" value="P:protein transport"/>
    <property type="evidence" value="ECO:0007669"/>
    <property type="project" value="UniProtKB-KW"/>
</dbReference>
<keyword evidence="3" id="KW-1003">Cell membrane</keyword>
<evidence type="ECO:0000256" key="2">
    <source>
        <dbReference type="ARBA" id="ARBA00005811"/>
    </source>
</evidence>
<dbReference type="Gene3D" id="3.30.420.270">
    <property type="match status" value="1"/>
</dbReference>
<keyword evidence="6 8" id="KW-0472">Membrane</keyword>
<accession>A0A7C3QUQ5</accession>
<comment type="subcellular location">
    <subcellularLocation>
        <location evidence="1">Cell membrane</location>
        <topology evidence="1">Single-pass membrane protein</topology>
    </subcellularLocation>
    <subcellularLocation>
        <location evidence="7">Cell membrane</location>
        <topology evidence="7">Single-pass type II membrane protein</topology>
    </subcellularLocation>
</comment>
<dbReference type="AlphaFoldDB" id="A0A7C3QUQ5"/>
<keyword evidence="4 7" id="KW-0812">Transmembrane</keyword>
<dbReference type="InterPro" id="IPR003400">
    <property type="entry name" value="ExbD"/>
</dbReference>
<protein>
    <submittedName>
        <fullName evidence="9">Biopolymer transporter ExbD</fullName>
    </submittedName>
</protein>
<organism evidence="9">
    <name type="scientific">Leptospirillum ferriphilum</name>
    <dbReference type="NCBI Taxonomy" id="178606"/>
    <lineage>
        <taxon>Bacteria</taxon>
        <taxon>Pseudomonadati</taxon>
        <taxon>Nitrospirota</taxon>
        <taxon>Nitrospiria</taxon>
        <taxon>Nitrospirales</taxon>
        <taxon>Nitrospiraceae</taxon>
        <taxon>Leptospirillum</taxon>
    </lineage>
</organism>
<evidence type="ECO:0000256" key="4">
    <source>
        <dbReference type="ARBA" id="ARBA00022692"/>
    </source>
</evidence>
<keyword evidence="7" id="KW-0653">Protein transport</keyword>
<sequence length="140" mass="15970">MKIQPRGTRNDMLSEINMVPFIDVVLVLLIIFMLATPLLYRGLKINLPKTATNSIKKPIPKVVVSITHQGTVFVGRHKVEWQDLRPMLSAYYQKDKRVVVYLKADRKVNYGVVVHLMDIVKQAGIDRLGMITMPTPQNTE</sequence>
<evidence type="ECO:0000256" key="5">
    <source>
        <dbReference type="ARBA" id="ARBA00022989"/>
    </source>
</evidence>
<dbReference type="GO" id="GO:0022857">
    <property type="term" value="F:transmembrane transporter activity"/>
    <property type="evidence" value="ECO:0007669"/>
    <property type="project" value="InterPro"/>
</dbReference>
<dbReference type="PANTHER" id="PTHR30558:SF7">
    <property type="entry name" value="TOL-PAL SYSTEM PROTEIN TOLR"/>
    <property type="match status" value="1"/>
</dbReference>
<evidence type="ECO:0000256" key="6">
    <source>
        <dbReference type="ARBA" id="ARBA00023136"/>
    </source>
</evidence>